<evidence type="ECO:0000256" key="1">
    <source>
        <dbReference type="SAM" id="MobiDB-lite"/>
    </source>
</evidence>
<keyword evidence="2" id="KW-0812">Transmembrane</keyword>
<proteinExistence type="predicted"/>
<dbReference type="Proteomes" id="UP000504882">
    <property type="component" value="Unassembled WGS sequence"/>
</dbReference>
<dbReference type="InterPro" id="IPR046594">
    <property type="entry name" value="DUF6652"/>
</dbReference>
<accession>A0ABY2DYA8</accession>
<feature type="transmembrane region" description="Helical" evidence="2">
    <location>
        <begin position="114"/>
        <end position="134"/>
    </location>
</feature>
<keyword evidence="2" id="KW-0472">Membrane</keyword>
<keyword evidence="2" id="KW-1133">Transmembrane helix</keyword>
<dbReference type="EMBL" id="SMNA01000012">
    <property type="protein sequence ID" value="TDE89464.1"/>
    <property type="molecule type" value="Genomic_DNA"/>
</dbReference>
<sequence length="202" mass="21513">MRYLLGGMLLLTVIVLFSGLLPNVEDTGSGEGGGDTSMIFGIWCGLYLVASALTIWDAVRGARRGDLAGLRRGAVFVKLAGIPFFVLNFLFLWLITTGLLFFGIGFLLAPIAVVWTYLVMLPTSAYGIACLVVLRRTGTTSRQFLTTNLILHLVFVGDVVSTLVVATRTGAALRTVPRAPRPAQVASDHPPGSLSAQGGRAF</sequence>
<feature type="transmembrane region" description="Helical" evidence="2">
    <location>
        <begin position="80"/>
        <end position="108"/>
    </location>
</feature>
<dbReference type="Pfam" id="PF20357">
    <property type="entry name" value="DUF6652"/>
    <property type="match status" value="1"/>
</dbReference>
<evidence type="ECO:0000313" key="4">
    <source>
        <dbReference type="Proteomes" id="UP000504882"/>
    </source>
</evidence>
<gene>
    <name evidence="3" type="ORF">EXU48_20045</name>
</gene>
<reference evidence="3 4" key="1">
    <citation type="submission" date="2019-03" db="EMBL/GenBank/DDBJ databases">
        <title>Genomic features of bacteria from cold environments.</title>
        <authorList>
            <person name="Shen L."/>
        </authorList>
    </citation>
    <scope>NUCLEOTIDE SEQUENCE [LARGE SCALE GENOMIC DNA]</scope>
    <source>
        <strain evidence="4">T3246-1</strain>
    </source>
</reference>
<evidence type="ECO:0000313" key="3">
    <source>
        <dbReference type="EMBL" id="TDE89464.1"/>
    </source>
</evidence>
<keyword evidence="4" id="KW-1185">Reference proteome</keyword>
<feature type="transmembrane region" description="Helical" evidence="2">
    <location>
        <begin position="38"/>
        <end position="59"/>
    </location>
</feature>
<organism evidence="3 4">
    <name type="scientific">Occultella glacieicola</name>
    <dbReference type="NCBI Taxonomy" id="2518684"/>
    <lineage>
        <taxon>Bacteria</taxon>
        <taxon>Bacillati</taxon>
        <taxon>Actinomycetota</taxon>
        <taxon>Actinomycetes</taxon>
        <taxon>Micrococcales</taxon>
        <taxon>Ruaniaceae</taxon>
        <taxon>Occultella</taxon>
    </lineage>
</organism>
<feature type="region of interest" description="Disordered" evidence="1">
    <location>
        <begin position="179"/>
        <end position="202"/>
    </location>
</feature>
<name>A0ABY2DYA8_9MICO</name>
<dbReference type="RefSeq" id="WP_133109466.1">
    <property type="nucleotide sequence ID" value="NZ_SMNA01000012.1"/>
</dbReference>
<evidence type="ECO:0000256" key="2">
    <source>
        <dbReference type="SAM" id="Phobius"/>
    </source>
</evidence>
<comment type="caution">
    <text evidence="3">The sequence shown here is derived from an EMBL/GenBank/DDBJ whole genome shotgun (WGS) entry which is preliminary data.</text>
</comment>
<protein>
    <submittedName>
        <fullName evidence="3">Uncharacterized protein</fullName>
    </submittedName>
</protein>